<evidence type="ECO:0000256" key="1">
    <source>
        <dbReference type="SAM" id="SignalP"/>
    </source>
</evidence>
<proteinExistence type="predicted"/>
<dbReference type="Proteomes" id="UP001378188">
    <property type="component" value="Unassembled WGS sequence"/>
</dbReference>
<accession>A0AAW9RN16</accession>
<reference evidence="2 3" key="1">
    <citation type="submission" date="2024-02" db="EMBL/GenBank/DDBJ databases">
        <title>Genome analysis and characterization of Microbaculum marinisediminis sp. nov., isolated from marine sediment.</title>
        <authorList>
            <person name="Du Z.-J."/>
            <person name="Ye Y.-Q."/>
            <person name="Zhang Z.-R."/>
            <person name="Yuan S.-M."/>
            <person name="Zhang X.-Y."/>
        </authorList>
    </citation>
    <scope>NUCLEOTIDE SEQUENCE [LARGE SCALE GENOMIC DNA]</scope>
    <source>
        <strain evidence="2 3">SDUM1044001</strain>
    </source>
</reference>
<dbReference type="RefSeq" id="WP_340327958.1">
    <property type="nucleotide sequence ID" value="NZ_JAZHOF010000001.1"/>
</dbReference>
<organism evidence="2 3">
    <name type="scientific">Microbaculum marinum</name>
    <dbReference type="NCBI Taxonomy" id="1764581"/>
    <lineage>
        <taxon>Bacteria</taxon>
        <taxon>Pseudomonadati</taxon>
        <taxon>Pseudomonadota</taxon>
        <taxon>Alphaproteobacteria</taxon>
        <taxon>Hyphomicrobiales</taxon>
        <taxon>Tepidamorphaceae</taxon>
        <taxon>Microbaculum</taxon>
    </lineage>
</organism>
<name>A0AAW9RN16_9HYPH</name>
<dbReference type="EMBL" id="JAZHOF010000001">
    <property type="protein sequence ID" value="MEJ8570225.1"/>
    <property type="molecule type" value="Genomic_DNA"/>
</dbReference>
<dbReference type="AlphaFoldDB" id="A0AAW9RN16"/>
<protein>
    <submittedName>
        <fullName evidence="2">Uncharacterized protein</fullName>
    </submittedName>
</protein>
<comment type="caution">
    <text evidence="2">The sequence shown here is derived from an EMBL/GenBank/DDBJ whole genome shotgun (WGS) entry which is preliminary data.</text>
</comment>
<keyword evidence="1" id="KW-0732">Signal</keyword>
<keyword evidence="3" id="KW-1185">Reference proteome</keyword>
<sequence length="118" mass="12230">MIRILTAALVLALFHSGAVAQDIGGRYRVSGTNLDGSKYTGTATVTLQSDVTCTIRWNTGGDGADGVCMRDKGVFVAGYVMGDSVGLVVYDILPDGTLTGRWTVTGQSGIGTEVLSPN</sequence>
<gene>
    <name evidence="2" type="ORF">V3328_01965</name>
</gene>
<feature type="chain" id="PRO_5043387455" evidence="1">
    <location>
        <begin position="21"/>
        <end position="118"/>
    </location>
</feature>
<evidence type="ECO:0000313" key="3">
    <source>
        <dbReference type="Proteomes" id="UP001378188"/>
    </source>
</evidence>
<evidence type="ECO:0000313" key="2">
    <source>
        <dbReference type="EMBL" id="MEJ8570225.1"/>
    </source>
</evidence>
<feature type="signal peptide" evidence="1">
    <location>
        <begin position="1"/>
        <end position="20"/>
    </location>
</feature>